<proteinExistence type="predicted"/>
<dbReference type="InterPro" id="IPR031312">
    <property type="entry name" value="Na/sul_symport_CS"/>
</dbReference>
<evidence type="ECO:0000256" key="2">
    <source>
        <dbReference type="ARBA" id="ARBA00022448"/>
    </source>
</evidence>
<comment type="caution">
    <text evidence="9">The sequence shown here is derived from an EMBL/GenBank/DDBJ whole genome shotgun (WGS) entry which is preliminary data.</text>
</comment>
<keyword evidence="2" id="KW-0813">Transport</keyword>
<sequence>MAMPLDLATLAPLAAVLLFCGVFAAFVLELRSPDVVAFCGAAAALAIGLVGTKDVLAALSNPAPATIGAMFILSAALVRTGVLEALSDLLGRHASARPVLTLGLFFGTAACASAFMNNTPVVIVLIPVVITLARQMKMAPSHLLIPLSYMVILGGTCSLIGTSTNLLVDGIARDLGLEPFSLFEIAPVGIAVALIGGTFLAIAAPRLLPHRHTVGEVQSKRDQRTWLVELFIPAGSPLIGRTVQEVDAFRSADKRVVDLVSGDLSRRDALATSRMAAGDVVVIKTTDTEIMGFRDGAAVGTAVLGTEPSTARPTSVVEVLIGPDSKALHRLVGRLHWRRRFGVYPIALHRNGAAVDMRLALVKLAVGDTLLLDGAPDDIARLAEEERLILLSPVTSRGFRRKKAPIAVATMLAVVVLAAMDFAPILTLALIGVAVVLLTNCIDADEGVGAIDGRLLLLIVSMLTLGSALDNSGGLAMIVAKVSPVLESVPPLVALALVYALTSILTELVTNNAVAVLLAPIATGVAVQLGLDPRPFIVAVMFGASASFATPIGYQTNTLVYNAGGYRFTDFLRIGLPMNIIIGAATVFLIPLIWPLAH</sequence>
<feature type="domain" description="RCK C-terminal" evidence="8">
    <location>
        <begin position="304"/>
        <end position="388"/>
    </location>
</feature>
<accession>A0A073IWW6</accession>
<reference evidence="9 10" key="1">
    <citation type="submission" date="2014-01" db="EMBL/GenBank/DDBJ databases">
        <title>Sulfitobacter sp. H3 (MCCC 1A00686) Genome Sequencing.</title>
        <authorList>
            <person name="Lai Q."/>
            <person name="Hong Z."/>
        </authorList>
    </citation>
    <scope>NUCLEOTIDE SEQUENCE [LARGE SCALE GENOMIC DNA]</scope>
    <source>
        <strain evidence="9 10">H3</strain>
    </source>
</reference>
<keyword evidence="10" id="KW-1185">Reference proteome</keyword>
<feature type="transmembrane region" description="Helical" evidence="7">
    <location>
        <begin position="406"/>
        <end position="435"/>
    </location>
</feature>
<keyword evidence="6 7" id="KW-0472">Membrane</keyword>
<dbReference type="SUPFAM" id="SSF116726">
    <property type="entry name" value="TrkA C-terminal domain-like"/>
    <property type="match status" value="2"/>
</dbReference>
<dbReference type="AlphaFoldDB" id="A0A073IWW6"/>
<feature type="transmembrane region" description="Helical" evidence="7">
    <location>
        <begin position="63"/>
        <end position="82"/>
    </location>
</feature>
<dbReference type="Pfam" id="PF03600">
    <property type="entry name" value="CitMHS"/>
    <property type="match status" value="1"/>
</dbReference>
<evidence type="ECO:0000313" key="10">
    <source>
        <dbReference type="Proteomes" id="UP000027746"/>
    </source>
</evidence>
<gene>
    <name evidence="9" type="ORF">SUH3_23995</name>
</gene>
<evidence type="ECO:0000256" key="7">
    <source>
        <dbReference type="SAM" id="Phobius"/>
    </source>
</evidence>
<dbReference type="InterPro" id="IPR036721">
    <property type="entry name" value="RCK_C_sf"/>
</dbReference>
<feature type="domain" description="RCK C-terminal" evidence="8">
    <location>
        <begin position="215"/>
        <end position="299"/>
    </location>
</feature>
<evidence type="ECO:0000256" key="3">
    <source>
        <dbReference type="ARBA" id="ARBA00022692"/>
    </source>
</evidence>
<feature type="transmembrane region" description="Helical" evidence="7">
    <location>
        <begin position="144"/>
        <end position="168"/>
    </location>
</feature>
<dbReference type="GO" id="GO:0016787">
    <property type="term" value="F:hydrolase activity"/>
    <property type="evidence" value="ECO:0007669"/>
    <property type="project" value="UniProtKB-KW"/>
</dbReference>
<feature type="transmembrane region" description="Helical" evidence="7">
    <location>
        <begin position="489"/>
        <end position="506"/>
    </location>
</feature>
<feature type="transmembrane region" description="Helical" evidence="7">
    <location>
        <begin position="180"/>
        <end position="202"/>
    </location>
</feature>
<evidence type="ECO:0000256" key="1">
    <source>
        <dbReference type="ARBA" id="ARBA00004141"/>
    </source>
</evidence>
<name>A0A073IWW6_9RHOB</name>
<protein>
    <submittedName>
        <fullName evidence="9">dATP pyrophosphohydrolase</fullName>
    </submittedName>
</protein>
<dbReference type="PANTHER" id="PTHR43652:SF2">
    <property type="entry name" value="BASIC AMINO ACID ANTIPORTER YFCC-RELATED"/>
    <property type="match status" value="1"/>
</dbReference>
<feature type="transmembrane region" description="Helical" evidence="7">
    <location>
        <begin position="102"/>
        <end position="132"/>
    </location>
</feature>
<dbReference type="InterPro" id="IPR006037">
    <property type="entry name" value="RCK_C"/>
</dbReference>
<keyword evidence="9" id="KW-0378">Hydrolase</keyword>
<dbReference type="Pfam" id="PF02080">
    <property type="entry name" value="TrkA_C"/>
    <property type="match status" value="1"/>
</dbReference>
<evidence type="ECO:0000256" key="6">
    <source>
        <dbReference type="ARBA" id="ARBA00023136"/>
    </source>
</evidence>
<dbReference type="PROSITE" id="PS51202">
    <property type="entry name" value="RCK_C"/>
    <property type="match status" value="2"/>
</dbReference>
<evidence type="ECO:0000256" key="4">
    <source>
        <dbReference type="ARBA" id="ARBA00022737"/>
    </source>
</evidence>
<feature type="transmembrane region" description="Helical" evidence="7">
    <location>
        <begin position="512"/>
        <end position="529"/>
    </location>
</feature>
<evidence type="ECO:0000259" key="8">
    <source>
        <dbReference type="PROSITE" id="PS51202"/>
    </source>
</evidence>
<dbReference type="GO" id="GO:0005886">
    <property type="term" value="C:plasma membrane"/>
    <property type="evidence" value="ECO:0007669"/>
    <property type="project" value="TreeGrafter"/>
</dbReference>
<organism evidence="9 10">
    <name type="scientific">Pseudosulfitobacter pseudonitzschiae</name>
    <dbReference type="NCBI Taxonomy" id="1402135"/>
    <lineage>
        <taxon>Bacteria</taxon>
        <taxon>Pseudomonadati</taxon>
        <taxon>Pseudomonadota</taxon>
        <taxon>Alphaproteobacteria</taxon>
        <taxon>Rhodobacterales</taxon>
        <taxon>Roseobacteraceae</taxon>
        <taxon>Pseudosulfitobacter</taxon>
    </lineage>
</organism>
<evidence type="ECO:0000313" key="9">
    <source>
        <dbReference type="EMBL" id="KEJ94848.1"/>
    </source>
</evidence>
<keyword evidence="4" id="KW-0677">Repeat</keyword>
<feature type="transmembrane region" description="Helical" evidence="7">
    <location>
        <begin position="574"/>
        <end position="597"/>
    </location>
</feature>
<dbReference type="Proteomes" id="UP000027746">
    <property type="component" value="Unassembled WGS sequence"/>
</dbReference>
<dbReference type="Gene3D" id="3.30.70.1450">
    <property type="entry name" value="Regulator of K+ conductance, C-terminal domain"/>
    <property type="match status" value="2"/>
</dbReference>
<dbReference type="EMBL" id="JAMD01000009">
    <property type="protein sequence ID" value="KEJ94848.1"/>
    <property type="molecule type" value="Genomic_DNA"/>
</dbReference>
<keyword evidence="5 7" id="KW-1133">Transmembrane helix</keyword>
<evidence type="ECO:0000256" key="5">
    <source>
        <dbReference type="ARBA" id="ARBA00022989"/>
    </source>
</evidence>
<dbReference type="PROSITE" id="PS01271">
    <property type="entry name" value="NA_SULFATE"/>
    <property type="match status" value="1"/>
</dbReference>
<dbReference type="InterPro" id="IPR051679">
    <property type="entry name" value="DASS-Related_Transporters"/>
</dbReference>
<dbReference type="GO" id="GO:0006813">
    <property type="term" value="P:potassium ion transport"/>
    <property type="evidence" value="ECO:0007669"/>
    <property type="project" value="InterPro"/>
</dbReference>
<feature type="transmembrane region" description="Helical" evidence="7">
    <location>
        <begin position="34"/>
        <end position="51"/>
    </location>
</feature>
<comment type="subcellular location">
    <subcellularLocation>
        <location evidence="1">Membrane</location>
        <topology evidence="1">Multi-pass membrane protein</topology>
    </subcellularLocation>
</comment>
<feature type="transmembrane region" description="Helical" evidence="7">
    <location>
        <begin position="536"/>
        <end position="554"/>
    </location>
</feature>
<keyword evidence="3 7" id="KW-0812">Transmembrane</keyword>
<feature type="transmembrane region" description="Helical" evidence="7">
    <location>
        <begin position="455"/>
        <end position="477"/>
    </location>
</feature>
<dbReference type="InterPro" id="IPR004680">
    <property type="entry name" value="Cit_transptr-like_dom"/>
</dbReference>
<dbReference type="PANTHER" id="PTHR43652">
    <property type="entry name" value="BASIC AMINO ACID ANTIPORTER YFCC-RELATED"/>
    <property type="match status" value="1"/>
</dbReference>
<dbReference type="GO" id="GO:0008324">
    <property type="term" value="F:monoatomic cation transmembrane transporter activity"/>
    <property type="evidence" value="ECO:0007669"/>
    <property type="project" value="InterPro"/>
</dbReference>